<name>A0A543G5C1_9FLAO</name>
<reference evidence="2 3" key="1">
    <citation type="submission" date="2019-06" db="EMBL/GenBank/DDBJ databases">
        <title>Genomic Encyclopedia of Archaeal and Bacterial Type Strains, Phase II (KMG-II): from individual species to whole genera.</title>
        <authorList>
            <person name="Goeker M."/>
        </authorList>
    </citation>
    <scope>NUCLEOTIDE SEQUENCE [LARGE SCALE GENOMIC DNA]</scope>
    <source>
        <strain evidence="2 3">DSM 24789</strain>
    </source>
</reference>
<comment type="caution">
    <text evidence="2">The sequence shown here is derived from an EMBL/GenBank/DDBJ whole genome shotgun (WGS) entry which is preliminary data.</text>
</comment>
<dbReference type="EMBL" id="VFPJ01000001">
    <property type="protein sequence ID" value="TQM41276.1"/>
    <property type="molecule type" value="Genomic_DNA"/>
</dbReference>
<keyword evidence="2" id="KW-0808">Transferase</keyword>
<dbReference type="Proteomes" id="UP000320773">
    <property type="component" value="Unassembled WGS sequence"/>
</dbReference>
<dbReference type="RefSeq" id="WP_133063070.1">
    <property type="nucleotide sequence ID" value="NZ_VFPJ01000001.1"/>
</dbReference>
<accession>A0A543G5C1</accession>
<dbReference type="InterPro" id="IPR001296">
    <property type="entry name" value="Glyco_trans_1"/>
</dbReference>
<proteinExistence type="predicted"/>
<dbReference type="SUPFAM" id="SSF53756">
    <property type="entry name" value="UDP-Glycosyltransferase/glycogen phosphorylase"/>
    <property type="match status" value="1"/>
</dbReference>
<dbReference type="PANTHER" id="PTHR12526">
    <property type="entry name" value="GLYCOSYLTRANSFERASE"/>
    <property type="match status" value="1"/>
</dbReference>
<sequence>MEKSIKTPVFCPMITQKDIGGGIKSTIALMNGLAHQNHVVTVLVPQNCEYLSKFDPSIQVLYFNEDPHISLAKPLKYLRLCRFTKKTFKTLPYNTLYLCSDRPALMLALFLQNTDYIMYISRGWFYTNWSARFLRFFLFSKVSKFVGISDKQANLMKQYNQQKERVFLIQNGIQIPNHQFNTFDKAEINLTTIGGICNRKNQMQCLELMILLIKAQFKVKLHIFGTTFTPIDEAYLQTLQHFIAQNQLQEYVFFKGHETNFDVIYSNSDIVISAATEEGFGRTIIESMSYGVPVVANALAGGPSTIITHEVNGLLFDSSTSDLFDKVTWLIQKGSLRKTMIQNALTHVQNHYTEDIMAQNYSNLIENGTR</sequence>
<protein>
    <submittedName>
        <fullName evidence="2">Glycosyltransferase involved in cell wall biosynthesis</fullName>
    </submittedName>
</protein>
<evidence type="ECO:0000313" key="3">
    <source>
        <dbReference type="Proteomes" id="UP000320773"/>
    </source>
</evidence>
<evidence type="ECO:0000313" key="2">
    <source>
        <dbReference type="EMBL" id="TQM41276.1"/>
    </source>
</evidence>
<dbReference type="CDD" id="cd03801">
    <property type="entry name" value="GT4_PimA-like"/>
    <property type="match status" value="1"/>
</dbReference>
<gene>
    <name evidence="2" type="ORF">BC670_2221</name>
</gene>
<dbReference type="AlphaFoldDB" id="A0A543G5C1"/>
<dbReference type="Pfam" id="PF00534">
    <property type="entry name" value="Glycos_transf_1"/>
    <property type="match status" value="1"/>
</dbReference>
<dbReference type="PANTHER" id="PTHR12526:SF630">
    <property type="entry name" value="GLYCOSYLTRANSFERASE"/>
    <property type="match status" value="1"/>
</dbReference>
<dbReference type="Gene3D" id="3.40.50.2000">
    <property type="entry name" value="Glycogen Phosphorylase B"/>
    <property type="match status" value="2"/>
</dbReference>
<evidence type="ECO:0000259" key="1">
    <source>
        <dbReference type="Pfam" id="PF00534"/>
    </source>
</evidence>
<organism evidence="2 3">
    <name type="scientific">Flavobacterium branchiophilum</name>
    <dbReference type="NCBI Taxonomy" id="55197"/>
    <lineage>
        <taxon>Bacteria</taxon>
        <taxon>Pseudomonadati</taxon>
        <taxon>Bacteroidota</taxon>
        <taxon>Flavobacteriia</taxon>
        <taxon>Flavobacteriales</taxon>
        <taxon>Flavobacteriaceae</taxon>
        <taxon>Flavobacterium</taxon>
    </lineage>
</organism>
<feature type="domain" description="Glycosyl transferase family 1" evidence="1">
    <location>
        <begin position="178"/>
        <end position="344"/>
    </location>
</feature>
<dbReference type="GO" id="GO:0016757">
    <property type="term" value="F:glycosyltransferase activity"/>
    <property type="evidence" value="ECO:0007669"/>
    <property type="project" value="InterPro"/>
</dbReference>